<keyword evidence="1" id="KW-0472">Membrane</keyword>
<dbReference type="Proteomes" id="UP000015105">
    <property type="component" value="Chromosome 3D"/>
</dbReference>
<protein>
    <submittedName>
        <fullName evidence="2">Uncharacterized protein</fullName>
    </submittedName>
</protein>
<feature type="transmembrane region" description="Helical" evidence="1">
    <location>
        <begin position="54"/>
        <end position="71"/>
    </location>
</feature>
<reference evidence="3" key="2">
    <citation type="journal article" date="2017" name="Nat. Plants">
        <title>The Aegilops tauschii genome reveals multiple impacts of transposons.</title>
        <authorList>
            <person name="Zhao G."/>
            <person name="Zou C."/>
            <person name="Li K."/>
            <person name="Wang K."/>
            <person name="Li T."/>
            <person name="Gao L."/>
            <person name="Zhang X."/>
            <person name="Wang H."/>
            <person name="Yang Z."/>
            <person name="Liu X."/>
            <person name="Jiang W."/>
            <person name="Mao L."/>
            <person name="Kong X."/>
            <person name="Jiao Y."/>
            <person name="Jia J."/>
        </authorList>
    </citation>
    <scope>NUCLEOTIDE SEQUENCE [LARGE SCALE GENOMIC DNA]</scope>
    <source>
        <strain evidence="3">cv. AL8/78</strain>
    </source>
</reference>
<accession>A0A453ESK2</accession>
<organism evidence="2 3">
    <name type="scientific">Aegilops tauschii subsp. strangulata</name>
    <name type="common">Goatgrass</name>
    <dbReference type="NCBI Taxonomy" id="200361"/>
    <lineage>
        <taxon>Eukaryota</taxon>
        <taxon>Viridiplantae</taxon>
        <taxon>Streptophyta</taxon>
        <taxon>Embryophyta</taxon>
        <taxon>Tracheophyta</taxon>
        <taxon>Spermatophyta</taxon>
        <taxon>Magnoliopsida</taxon>
        <taxon>Liliopsida</taxon>
        <taxon>Poales</taxon>
        <taxon>Poaceae</taxon>
        <taxon>BOP clade</taxon>
        <taxon>Pooideae</taxon>
        <taxon>Triticodae</taxon>
        <taxon>Triticeae</taxon>
        <taxon>Triticinae</taxon>
        <taxon>Aegilops</taxon>
    </lineage>
</organism>
<dbReference type="EnsemblPlants" id="AET3Gv20439100.38">
    <property type="protein sequence ID" value="AET3Gv20439100.38"/>
    <property type="gene ID" value="AET3Gv20439100"/>
</dbReference>
<name>A0A453ESK2_AEGTS</name>
<evidence type="ECO:0000256" key="1">
    <source>
        <dbReference type="SAM" id="Phobius"/>
    </source>
</evidence>
<keyword evidence="3" id="KW-1185">Reference proteome</keyword>
<evidence type="ECO:0000313" key="3">
    <source>
        <dbReference type="Proteomes" id="UP000015105"/>
    </source>
</evidence>
<evidence type="ECO:0000313" key="2">
    <source>
        <dbReference type="EnsemblPlants" id="AET3Gv20439100.38"/>
    </source>
</evidence>
<dbReference type="Gramene" id="AET3Gv20439100.38">
    <property type="protein sequence ID" value="AET3Gv20439100.38"/>
    <property type="gene ID" value="AET3Gv20439100"/>
</dbReference>
<keyword evidence="1" id="KW-1133">Transmembrane helix</keyword>
<reference evidence="2" key="4">
    <citation type="submission" date="2019-03" db="UniProtKB">
        <authorList>
            <consortium name="EnsemblPlants"/>
        </authorList>
    </citation>
    <scope>IDENTIFICATION</scope>
</reference>
<proteinExistence type="predicted"/>
<feature type="transmembrane region" description="Helical" evidence="1">
    <location>
        <begin position="20"/>
        <end position="42"/>
    </location>
</feature>
<reference evidence="2" key="3">
    <citation type="journal article" date="2017" name="Nature">
        <title>Genome sequence of the progenitor of the wheat D genome Aegilops tauschii.</title>
        <authorList>
            <person name="Luo M.C."/>
            <person name="Gu Y.Q."/>
            <person name="Puiu D."/>
            <person name="Wang H."/>
            <person name="Twardziok S.O."/>
            <person name="Deal K.R."/>
            <person name="Huo N."/>
            <person name="Zhu T."/>
            <person name="Wang L."/>
            <person name="Wang Y."/>
            <person name="McGuire P.E."/>
            <person name="Liu S."/>
            <person name="Long H."/>
            <person name="Ramasamy R.K."/>
            <person name="Rodriguez J.C."/>
            <person name="Van S.L."/>
            <person name="Yuan L."/>
            <person name="Wang Z."/>
            <person name="Xia Z."/>
            <person name="Xiao L."/>
            <person name="Anderson O.D."/>
            <person name="Ouyang S."/>
            <person name="Liang Y."/>
            <person name="Zimin A.V."/>
            <person name="Pertea G."/>
            <person name="Qi P."/>
            <person name="Bennetzen J.L."/>
            <person name="Dai X."/>
            <person name="Dawson M.W."/>
            <person name="Muller H.G."/>
            <person name="Kugler K."/>
            <person name="Rivarola-Duarte L."/>
            <person name="Spannagl M."/>
            <person name="Mayer K.F.X."/>
            <person name="Lu F.H."/>
            <person name="Bevan M.W."/>
            <person name="Leroy P."/>
            <person name="Li P."/>
            <person name="You F.M."/>
            <person name="Sun Q."/>
            <person name="Liu Z."/>
            <person name="Lyons E."/>
            <person name="Wicker T."/>
            <person name="Salzberg S.L."/>
            <person name="Devos K.M."/>
            <person name="Dvorak J."/>
        </authorList>
    </citation>
    <scope>NUCLEOTIDE SEQUENCE [LARGE SCALE GENOMIC DNA]</scope>
    <source>
        <strain evidence="2">cv. AL8/78</strain>
    </source>
</reference>
<reference evidence="2" key="5">
    <citation type="journal article" date="2021" name="G3 (Bethesda)">
        <title>Aegilops tauschii genome assembly Aet v5.0 features greater sequence contiguity and improved annotation.</title>
        <authorList>
            <person name="Wang L."/>
            <person name="Zhu T."/>
            <person name="Rodriguez J.C."/>
            <person name="Deal K.R."/>
            <person name="Dubcovsky J."/>
            <person name="McGuire P.E."/>
            <person name="Lux T."/>
            <person name="Spannagl M."/>
            <person name="Mayer K.F.X."/>
            <person name="Baldrich P."/>
            <person name="Meyers B.C."/>
            <person name="Huo N."/>
            <person name="Gu Y.Q."/>
            <person name="Zhou H."/>
            <person name="Devos K.M."/>
            <person name="Bennetzen J.L."/>
            <person name="Unver T."/>
            <person name="Budak H."/>
            <person name="Gulick P.J."/>
            <person name="Galiba G."/>
            <person name="Kalapos B."/>
            <person name="Nelson D.R."/>
            <person name="Li P."/>
            <person name="You F.M."/>
            <person name="Luo M.C."/>
            <person name="Dvorak J."/>
        </authorList>
    </citation>
    <scope>NUCLEOTIDE SEQUENCE [LARGE SCALE GENOMIC DNA]</scope>
    <source>
        <strain evidence="2">cv. AL8/78</strain>
    </source>
</reference>
<dbReference type="AlphaFoldDB" id="A0A453ESK2"/>
<keyword evidence="1" id="KW-0812">Transmembrane</keyword>
<sequence length="210" mass="23380">MKSKNCRKFVSKHALRCSVITSHLFALTRAPCLVVLVFLSISEYAPPHNNYTDSTLLIGVINLYVFAFCSIHPTDAGKRGRGSFPFSLPPPLLRVAHPRLARSDASSVGDAGWRWLLEKEVAAVSPSPLFHRPLLRVTHPRPARSGASSVGDAGWRWLRRGPWFFHMYIRVAVDLVRLGFMPWCGLMPVGIPAARPCEQSLVVAVIHTYI</sequence>
<reference evidence="3" key="1">
    <citation type="journal article" date="2014" name="Science">
        <title>Ancient hybridizations among the ancestral genomes of bread wheat.</title>
        <authorList>
            <consortium name="International Wheat Genome Sequencing Consortium,"/>
            <person name="Marcussen T."/>
            <person name="Sandve S.R."/>
            <person name="Heier L."/>
            <person name="Spannagl M."/>
            <person name="Pfeifer M."/>
            <person name="Jakobsen K.S."/>
            <person name="Wulff B.B."/>
            <person name="Steuernagel B."/>
            <person name="Mayer K.F."/>
            <person name="Olsen O.A."/>
        </authorList>
    </citation>
    <scope>NUCLEOTIDE SEQUENCE [LARGE SCALE GENOMIC DNA]</scope>
    <source>
        <strain evidence="3">cv. AL8/78</strain>
    </source>
</reference>